<evidence type="ECO:0000256" key="9">
    <source>
        <dbReference type="ARBA" id="ARBA00023125"/>
    </source>
</evidence>
<keyword evidence="9" id="KW-0238">DNA-binding</keyword>
<dbReference type="PANTHER" id="PTHR43152:SF3">
    <property type="entry name" value="UVRABC SYSTEM PROTEIN A"/>
    <property type="match status" value="1"/>
</dbReference>
<gene>
    <name evidence="11" type="ORF">METZ01_LOCUS405952</name>
</gene>
<feature type="non-terminal residue" evidence="11">
    <location>
        <position position="280"/>
    </location>
</feature>
<organism evidence="11">
    <name type="scientific">marine metagenome</name>
    <dbReference type="NCBI Taxonomy" id="408172"/>
    <lineage>
        <taxon>unclassified sequences</taxon>
        <taxon>metagenomes</taxon>
        <taxon>ecological metagenomes</taxon>
    </lineage>
</organism>
<evidence type="ECO:0000256" key="7">
    <source>
        <dbReference type="ARBA" id="ARBA00022840"/>
    </source>
</evidence>
<evidence type="ECO:0000256" key="1">
    <source>
        <dbReference type="ARBA" id="ARBA00004496"/>
    </source>
</evidence>
<dbReference type="Gene3D" id="3.40.50.300">
    <property type="entry name" value="P-loop containing nucleotide triphosphate hydrolases"/>
    <property type="match status" value="1"/>
</dbReference>
<dbReference type="GO" id="GO:0004518">
    <property type="term" value="F:nuclease activity"/>
    <property type="evidence" value="ECO:0007669"/>
    <property type="project" value="UniProtKB-KW"/>
</dbReference>
<dbReference type="SUPFAM" id="SSF52540">
    <property type="entry name" value="P-loop containing nucleoside triphosphate hydrolases"/>
    <property type="match status" value="1"/>
</dbReference>
<evidence type="ECO:0000256" key="10">
    <source>
        <dbReference type="ARBA" id="ARBA00023204"/>
    </source>
</evidence>
<evidence type="ECO:0000313" key="11">
    <source>
        <dbReference type="EMBL" id="SVD53098.1"/>
    </source>
</evidence>
<evidence type="ECO:0000256" key="3">
    <source>
        <dbReference type="ARBA" id="ARBA00022737"/>
    </source>
</evidence>
<evidence type="ECO:0008006" key="12">
    <source>
        <dbReference type="Google" id="ProtNLM"/>
    </source>
</evidence>
<accession>A0A382W4P8</accession>
<dbReference type="GO" id="GO:0003677">
    <property type="term" value="F:DNA binding"/>
    <property type="evidence" value="ECO:0007669"/>
    <property type="project" value="UniProtKB-KW"/>
</dbReference>
<evidence type="ECO:0000256" key="8">
    <source>
        <dbReference type="ARBA" id="ARBA00022881"/>
    </source>
</evidence>
<dbReference type="EMBL" id="UINC01156594">
    <property type="protein sequence ID" value="SVD53098.1"/>
    <property type="molecule type" value="Genomic_DNA"/>
</dbReference>
<evidence type="ECO:0000256" key="5">
    <source>
        <dbReference type="ARBA" id="ARBA00022763"/>
    </source>
</evidence>
<dbReference type="GO" id="GO:0006281">
    <property type="term" value="P:DNA repair"/>
    <property type="evidence" value="ECO:0007669"/>
    <property type="project" value="UniProtKB-KW"/>
</dbReference>
<evidence type="ECO:0000256" key="6">
    <source>
        <dbReference type="ARBA" id="ARBA00022769"/>
    </source>
</evidence>
<name>A0A382W4P8_9ZZZZ</name>
<protein>
    <recommendedName>
        <fullName evidence="12">ABC transporter domain-containing protein</fullName>
    </recommendedName>
</protein>
<feature type="non-terminal residue" evidence="11">
    <location>
        <position position="1"/>
    </location>
</feature>
<keyword evidence="6" id="KW-0228">DNA excision</keyword>
<keyword evidence="8" id="KW-0267">Excision nuclease</keyword>
<evidence type="ECO:0000256" key="4">
    <source>
        <dbReference type="ARBA" id="ARBA00022741"/>
    </source>
</evidence>
<sequence length="280" mass="29756">ALNGATSRAAPHDGLEGLEHVDKVINIDQSPIGRTPRSNPATYTQLFSPIRDLFAQLPESRARGYKPGRFSFNVKGGRCEACEGAGEVVIDMQFLDDVRVPCDDCGGRRYRREILGIHWQGQSIADVLDLTLVEALELFAREKRIVARLEPFVRVGLGYLALGQPLSTLSGGENQRVRLALALAENKPGALYVMDEPTTGLHPADIQVLLGCLDALVDAGGTVVLVEHNLDVIRHADFVIDLGPEGGPGGGQLLAAGSPQQVAAVSASHTGAALRGVLSS</sequence>
<keyword evidence="4" id="KW-0547">Nucleotide-binding</keyword>
<keyword evidence="2" id="KW-0963">Cytoplasm</keyword>
<reference evidence="11" key="1">
    <citation type="submission" date="2018-05" db="EMBL/GenBank/DDBJ databases">
        <authorList>
            <person name="Lanie J.A."/>
            <person name="Ng W.-L."/>
            <person name="Kazmierczak K.M."/>
            <person name="Andrzejewski T.M."/>
            <person name="Davidsen T.M."/>
            <person name="Wayne K.J."/>
            <person name="Tettelin H."/>
            <person name="Glass J.I."/>
            <person name="Rusch D."/>
            <person name="Podicherti R."/>
            <person name="Tsui H.-C.T."/>
            <person name="Winkler M.E."/>
        </authorList>
    </citation>
    <scope>NUCLEOTIDE SEQUENCE</scope>
</reference>
<keyword evidence="3" id="KW-0677">Repeat</keyword>
<evidence type="ECO:0000256" key="2">
    <source>
        <dbReference type="ARBA" id="ARBA00022490"/>
    </source>
</evidence>
<comment type="subcellular location">
    <subcellularLocation>
        <location evidence="1">Cytoplasm</location>
    </subcellularLocation>
</comment>
<dbReference type="Gene3D" id="1.20.1580.10">
    <property type="entry name" value="ABC transporter ATPase like domain"/>
    <property type="match status" value="1"/>
</dbReference>
<keyword evidence="5" id="KW-0227">DNA damage</keyword>
<dbReference type="GO" id="GO:0005737">
    <property type="term" value="C:cytoplasm"/>
    <property type="evidence" value="ECO:0007669"/>
    <property type="project" value="UniProtKB-SubCell"/>
</dbReference>
<keyword evidence="10" id="KW-0234">DNA repair</keyword>
<dbReference type="InterPro" id="IPR027417">
    <property type="entry name" value="P-loop_NTPase"/>
</dbReference>
<dbReference type="AlphaFoldDB" id="A0A382W4P8"/>
<dbReference type="GO" id="GO:0005524">
    <property type="term" value="F:ATP binding"/>
    <property type="evidence" value="ECO:0007669"/>
    <property type="project" value="UniProtKB-KW"/>
</dbReference>
<proteinExistence type="predicted"/>
<dbReference type="PANTHER" id="PTHR43152">
    <property type="entry name" value="UVRABC SYSTEM PROTEIN A"/>
    <property type="match status" value="1"/>
</dbReference>
<keyword evidence="7" id="KW-0067">ATP-binding</keyword>